<accession>A0A161Z1U5</accession>
<protein>
    <submittedName>
        <fullName evidence="1">Uncharacterized protein</fullName>
    </submittedName>
</protein>
<proteinExistence type="predicted"/>
<reference evidence="1 2" key="1">
    <citation type="submission" date="2016-04" db="EMBL/GenBank/DDBJ databases">
        <authorList>
            <person name="Evans L.H."/>
            <person name="Alamgir A."/>
            <person name="Owens N."/>
            <person name="Weber N.D."/>
            <person name="Virtaneva K."/>
            <person name="Barbian K."/>
            <person name="Babar A."/>
            <person name="Rosenke K."/>
        </authorList>
    </citation>
    <scope>NUCLEOTIDE SEQUENCE [LARGE SCALE GENOMIC DNA]</scope>
    <source>
        <strain evidence="1 2">IFM 0406</strain>
    </source>
</reference>
<sequence>MEELSNAYGALIDRGEETYKDEERFSDRMQELREQRDLAEAKLTVWLLGGGRRPKRMPVPEIVAKPNSARTGGQLLDPDAQWADIVRLEATVEALNAADADGDDSESIRSCEELGDRIRDLKANLLDQLAIGIQPPAAWSAPA</sequence>
<dbReference type="AlphaFoldDB" id="A0A161Z1U5"/>
<gene>
    <name evidence="1" type="ORF">AWN90_36935</name>
</gene>
<evidence type="ECO:0000313" key="1">
    <source>
        <dbReference type="EMBL" id="KZM72264.1"/>
    </source>
</evidence>
<dbReference type="EMBL" id="LWGR01000009">
    <property type="protein sequence ID" value="KZM72264.1"/>
    <property type="molecule type" value="Genomic_DNA"/>
</dbReference>
<dbReference type="STRING" id="455432.AWN90_36935"/>
<evidence type="ECO:0000313" key="2">
    <source>
        <dbReference type="Proteomes" id="UP000076512"/>
    </source>
</evidence>
<name>A0A161Z1U5_9NOCA</name>
<organism evidence="1 2">
    <name type="scientific">Nocardia terpenica</name>
    <dbReference type="NCBI Taxonomy" id="455432"/>
    <lineage>
        <taxon>Bacteria</taxon>
        <taxon>Bacillati</taxon>
        <taxon>Actinomycetota</taxon>
        <taxon>Actinomycetes</taxon>
        <taxon>Mycobacteriales</taxon>
        <taxon>Nocardiaceae</taxon>
        <taxon>Nocardia</taxon>
    </lineage>
</organism>
<keyword evidence="2" id="KW-1185">Reference proteome</keyword>
<comment type="caution">
    <text evidence="1">The sequence shown here is derived from an EMBL/GenBank/DDBJ whole genome shotgun (WGS) entry which is preliminary data.</text>
</comment>
<dbReference type="Proteomes" id="UP000076512">
    <property type="component" value="Unassembled WGS sequence"/>
</dbReference>